<dbReference type="InterPro" id="IPR002557">
    <property type="entry name" value="Chitin-bd_dom"/>
</dbReference>
<accession>A0A7X6H1N4</accession>
<proteinExistence type="predicted"/>
<dbReference type="Pfam" id="PF01607">
    <property type="entry name" value="CBM_14"/>
    <property type="match status" value="1"/>
</dbReference>
<feature type="signal peptide" evidence="1">
    <location>
        <begin position="1"/>
        <end position="21"/>
    </location>
</feature>
<dbReference type="GO" id="GO:0005576">
    <property type="term" value="C:extracellular region"/>
    <property type="evidence" value="ECO:0007669"/>
    <property type="project" value="InterPro"/>
</dbReference>
<organism evidence="3 4">
    <name type="scientific">Roseicyclus persicicus</name>
    <dbReference type="NCBI Taxonomy" id="2650661"/>
    <lineage>
        <taxon>Bacteria</taxon>
        <taxon>Pseudomonadati</taxon>
        <taxon>Pseudomonadota</taxon>
        <taxon>Alphaproteobacteria</taxon>
        <taxon>Rhodobacterales</taxon>
        <taxon>Roseobacteraceae</taxon>
        <taxon>Roseicyclus</taxon>
    </lineage>
</organism>
<dbReference type="Proteomes" id="UP000526408">
    <property type="component" value="Unassembled WGS sequence"/>
</dbReference>
<protein>
    <recommendedName>
        <fullName evidence="2">Chitin-binding type-2 domain-containing protein</fullName>
    </recommendedName>
</protein>
<keyword evidence="1" id="KW-0732">Signal</keyword>
<dbReference type="GO" id="GO:0008061">
    <property type="term" value="F:chitin binding"/>
    <property type="evidence" value="ECO:0007669"/>
    <property type="project" value="InterPro"/>
</dbReference>
<dbReference type="InterPro" id="IPR036508">
    <property type="entry name" value="Chitin-bd_dom_sf"/>
</dbReference>
<evidence type="ECO:0000313" key="4">
    <source>
        <dbReference type="Proteomes" id="UP000526408"/>
    </source>
</evidence>
<evidence type="ECO:0000313" key="3">
    <source>
        <dbReference type="EMBL" id="NKX46426.1"/>
    </source>
</evidence>
<evidence type="ECO:0000259" key="2">
    <source>
        <dbReference type="Pfam" id="PF01607"/>
    </source>
</evidence>
<dbReference type="AlphaFoldDB" id="A0A7X6H1N4"/>
<reference evidence="3 4" key="1">
    <citation type="submission" date="2020-04" db="EMBL/GenBank/DDBJ databases">
        <authorList>
            <person name="Yoon J."/>
        </authorList>
    </citation>
    <scope>NUCLEOTIDE SEQUENCE [LARGE SCALE GENOMIC DNA]</scope>
    <source>
        <strain evidence="3 4">KMU-115</strain>
    </source>
</reference>
<gene>
    <name evidence="3" type="ORF">HCU73_17670</name>
</gene>
<feature type="domain" description="Chitin-binding type-2" evidence="2">
    <location>
        <begin position="20"/>
        <end position="52"/>
    </location>
</feature>
<evidence type="ECO:0000256" key="1">
    <source>
        <dbReference type="SAM" id="SignalP"/>
    </source>
</evidence>
<sequence length="54" mass="5741">MRIKTLLAAFVLMAVPGFAYAECSWGRAHEVTMSCAEGMSWDATAQACVPTATS</sequence>
<name>A0A7X6H1N4_9RHOB</name>
<feature type="chain" id="PRO_5030719601" description="Chitin-binding type-2 domain-containing protein" evidence="1">
    <location>
        <begin position="22"/>
        <end position="54"/>
    </location>
</feature>
<keyword evidence="4" id="KW-1185">Reference proteome</keyword>
<comment type="caution">
    <text evidence="3">The sequence shown here is derived from an EMBL/GenBank/DDBJ whole genome shotgun (WGS) entry which is preliminary data.</text>
</comment>
<dbReference type="EMBL" id="JAAZQQ010000007">
    <property type="protein sequence ID" value="NKX46426.1"/>
    <property type="molecule type" value="Genomic_DNA"/>
</dbReference>
<dbReference type="RefSeq" id="WP_168624812.1">
    <property type="nucleotide sequence ID" value="NZ_JAAZQQ010000007.1"/>
</dbReference>
<dbReference type="SUPFAM" id="SSF57625">
    <property type="entry name" value="Invertebrate chitin-binding proteins"/>
    <property type="match status" value="1"/>
</dbReference>